<sequence>MSHQRPLPDILLVGSLNVHQRDPELHHNIHSPVISVFGSLYVYQCVSQLHHNTHDYNRDIFVFRNLDVWRRFVCIHCFDFIDPVIRVFRPVLLSRDFNLHYEPAPQLLDLIFYKLVNWNRGNQFWGRHDNVIYWEHPVNQFTYYRIDFKYTGTGSTTVITESTSTTVVSSSGSVTVSSSTSSAAGSSSPSTGSSSGSASTSSSVSVFIGNNIGELIYTVREFVRKLFYVAIHKLILRNVIGELYHDLHQHVLRFRTCRFFVGVHQHGFHVAFNDLVDYTSQRPLGYQHFHNIHQFHFRTAANELLHVTSQRIFRNFNGELLHTINRKLLCAVYHLFNYSIHLIFYLLELRLVFAGSHFFLDFRSELFYAYNRKHFHFFSCYLFQLLQHRNTVTFSSSSSTGILFCLLHGQLFLGDSFVNGQFIGNKWFFLGLDKQLLHFFSSQLFLSSQPFVDDHVLDNKYLFNRQFYFCSTKQLIHNWGKHLSYLVRGHVAVNHKLFVNRVQLPRLFHCQLFYRPDVQLYRSDVQLLKHPDSQLLCFVNSQRQFFYRSDNKLPYYLCGQLIVNQQFLYWTGVKLFFCLCNQLFHHTRRQLFYSFSSQLYQSAFQLLSHPGSQLFFLFISNHIFIDHQLLYWPDVQHLCFVGSQPFVNSRLFVDWQLLYHSGSHFLHWLVHILNRQFFTCYNSFVRQLINFYSGYLFDDTQHFINNGFLINRQLFHRHWSQLFDVFGNHLLFISQLLFHGSQQFSFFRNSQLFCYSTRLLDFFGNWLFINGDFFGNSQLLYNRSQLFYLLRGQPIVNNILSKPSLFHQPDIRVSSSSSRPGTPTTRIPQTSSSFTGCLVTTSATAAPQCGVTLPGTCADLPNTNGLLPLVGVTASCLLDLGPFGVGPVAACLLNIDLLDPRGQPIADCLLRTLRGSCPGALPQPCIDLQLVNGLDLLVDLPACVAALGPYSSGATAVCLAVNSITSATTGLSIFGCLQGSFQPPPTVVTVTDPALCPPAPTPTRCATPSLPEQCLSLSTVNGLDLLVDIPACVQALGLYAVGDVATCLVTSLIDTLTSGQSIVNCLQRSLGSRCVTSLPQICLDLSVSNDAVTADLCLTLLGPLSLGVAGSCFTSGLTSGDAIVQCLNNVLFP</sequence>
<accession>A0A4T0W4S8</accession>
<dbReference type="Proteomes" id="UP000305883">
    <property type="component" value="Unassembled WGS sequence"/>
</dbReference>
<gene>
    <name evidence="2" type="ORF">CH35J_006336</name>
</gene>
<comment type="caution">
    <text evidence="2">The sequence shown here is derived from an EMBL/GenBank/DDBJ whole genome shotgun (WGS) entry which is preliminary data.</text>
</comment>
<evidence type="ECO:0000313" key="2">
    <source>
        <dbReference type="EMBL" id="TID00270.1"/>
    </source>
</evidence>
<dbReference type="OrthoDB" id="4405280at2759"/>
<protein>
    <submittedName>
        <fullName evidence="2">Uncharacterized protein</fullName>
    </submittedName>
</protein>
<reference evidence="2 3" key="1">
    <citation type="journal article" date="2019" name="Genome Biol. Evol.">
        <title>Genomic Plasticity Mediated by Transposable Elements in the Plant Pathogenic Fungus Colletotrichum higginsianum.</title>
        <authorList>
            <person name="Tsushima A."/>
            <person name="Gan P."/>
            <person name="Kumakura N."/>
            <person name="Narusaka M."/>
            <person name="Takano Y."/>
            <person name="Narusaka Y."/>
            <person name="Shirasu K."/>
        </authorList>
    </citation>
    <scope>NUCLEOTIDE SEQUENCE [LARGE SCALE GENOMIC DNA]</scope>
    <source>
        <strain evidence="2 3">MAFF305635-RFP</strain>
    </source>
</reference>
<name>A0A4T0W4S8_9PEZI</name>
<feature type="region of interest" description="Disordered" evidence="1">
    <location>
        <begin position="811"/>
        <end position="831"/>
    </location>
</feature>
<evidence type="ECO:0000256" key="1">
    <source>
        <dbReference type="SAM" id="MobiDB-lite"/>
    </source>
</evidence>
<organism evidence="2 3">
    <name type="scientific">Colletotrichum higginsianum</name>
    <dbReference type="NCBI Taxonomy" id="80884"/>
    <lineage>
        <taxon>Eukaryota</taxon>
        <taxon>Fungi</taxon>
        <taxon>Dikarya</taxon>
        <taxon>Ascomycota</taxon>
        <taxon>Pezizomycotina</taxon>
        <taxon>Sordariomycetes</taxon>
        <taxon>Hypocreomycetidae</taxon>
        <taxon>Glomerellales</taxon>
        <taxon>Glomerellaceae</taxon>
        <taxon>Colletotrichum</taxon>
        <taxon>Colletotrichum destructivum species complex</taxon>
    </lineage>
</organism>
<feature type="compositionally biased region" description="Polar residues" evidence="1">
    <location>
        <begin position="819"/>
        <end position="831"/>
    </location>
</feature>
<dbReference type="AlphaFoldDB" id="A0A4T0W4S8"/>
<evidence type="ECO:0000313" key="3">
    <source>
        <dbReference type="Proteomes" id="UP000305883"/>
    </source>
</evidence>
<feature type="region of interest" description="Disordered" evidence="1">
    <location>
        <begin position="171"/>
        <end position="200"/>
    </location>
</feature>
<proteinExistence type="predicted"/>
<dbReference type="EMBL" id="MWPZ01000004">
    <property type="protein sequence ID" value="TID00270.1"/>
    <property type="molecule type" value="Genomic_DNA"/>
</dbReference>